<dbReference type="GO" id="GO:0160142">
    <property type="term" value="F:23S rRNA pseudouridine(746) synthase activity"/>
    <property type="evidence" value="ECO:0007669"/>
    <property type="project" value="UniProtKB-EC"/>
</dbReference>
<dbReference type="GO" id="GO:0008033">
    <property type="term" value="P:tRNA processing"/>
    <property type="evidence" value="ECO:0007669"/>
    <property type="project" value="UniProtKB-KW"/>
</dbReference>
<dbReference type="InterPro" id="IPR006145">
    <property type="entry name" value="PsdUridine_synth_RsuA/RluA"/>
</dbReference>
<dbReference type="PANTHER" id="PTHR21600:SF91">
    <property type="entry name" value="DUAL-SPECIFICITY RNA PSEUDOURIDINE SYNTHASE RLUA"/>
    <property type="match status" value="1"/>
</dbReference>
<dbReference type="GO" id="GO:0160151">
    <property type="term" value="F:tRNA pseudouridine(32) synthase activity"/>
    <property type="evidence" value="ECO:0007669"/>
    <property type="project" value="UniProtKB-EC"/>
</dbReference>
<dbReference type="EC" id="5.4.99.29" evidence="9"/>
<protein>
    <recommendedName>
        <fullName evidence="10">Dual-specificity RNA pseudouridine synthase RluA</fullName>
        <ecNumber evidence="8">5.4.99.28</ecNumber>
        <ecNumber evidence="9">5.4.99.29</ecNumber>
    </recommendedName>
    <alternativeName>
        <fullName evidence="11">23S rRNA pseudouridine(746) synthase</fullName>
    </alternativeName>
    <alternativeName>
        <fullName evidence="14">Ribosomal large subunit pseudouridine synthase A</fullName>
    </alternativeName>
    <alternativeName>
        <fullName evidence="13">rRNA pseudouridylate synthase A</fullName>
    </alternativeName>
    <alternativeName>
        <fullName evidence="15">rRNA-uridine isomerase A</fullName>
    </alternativeName>
    <alternativeName>
        <fullName evidence="12">tRNA pseudouridine(32) synthase</fullName>
    </alternativeName>
</protein>
<comment type="function">
    <text evidence="7">Dual specificity enzyme that catalyzes the synthesis of pseudouridine from uracil-746 in 23S ribosomal RNA and from uracil-32 in the anticodon stem and loop of transfer RNAs.</text>
</comment>
<reference evidence="17 18" key="1">
    <citation type="journal article" date="2020" name="G3 (Bethesda)">
        <title>CeMbio - The Caenorhabditis elegans Microbiome Resource.</title>
        <authorList>
            <person name="Dirksen P."/>
            <person name="Assie A."/>
            <person name="Zimmermann J."/>
            <person name="Zhang F."/>
            <person name="Tietje A.M."/>
            <person name="Marsh S.A."/>
            <person name="Felix M.A."/>
            <person name="Shapira M."/>
            <person name="Kaleta C."/>
            <person name="Schulenburg H."/>
            <person name="Samuel B."/>
        </authorList>
    </citation>
    <scope>NUCLEOTIDE SEQUENCE [LARGE SCALE GENOMIC DNA]</scope>
    <source>
        <strain evidence="17 18">BIGb0172</strain>
    </source>
</reference>
<dbReference type="GO" id="GO:0000455">
    <property type="term" value="P:enzyme-directed rRNA pseudouridine synthesis"/>
    <property type="evidence" value="ECO:0007669"/>
    <property type="project" value="TreeGrafter"/>
</dbReference>
<dbReference type="AlphaFoldDB" id="A0A7G5EIV6"/>
<evidence type="ECO:0000256" key="11">
    <source>
        <dbReference type="ARBA" id="ARBA00041266"/>
    </source>
</evidence>
<dbReference type="Proteomes" id="UP000515240">
    <property type="component" value="Chromosome"/>
</dbReference>
<comment type="catalytic activity">
    <reaction evidence="6">
        <text>uridine(746) in 23S rRNA = pseudouridine(746) in 23S rRNA</text>
        <dbReference type="Rhea" id="RHEA:42548"/>
        <dbReference type="Rhea" id="RHEA-COMP:10109"/>
        <dbReference type="Rhea" id="RHEA-COMP:10110"/>
        <dbReference type="ChEBI" id="CHEBI:65314"/>
        <dbReference type="ChEBI" id="CHEBI:65315"/>
        <dbReference type="EC" id="5.4.99.29"/>
    </reaction>
</comment>
<evidence type="ECO:0000256" key="14">
    <source>
        <dbReference type="ARBA" id="ARBA00042883"/>
    </source>
</evidence>
<name>A0A7G5EIV6_9BURK</name>
<evidence type="ECO:0000259" key="16">
    <source>
        <dbReference type="Pfam" id="PF00849"/>
    </source>
</evidence>
<evidence type="ECO:0000256" key="1">
    <source>
        <dbReference type="ARBA" id="ARBA00010876"/>
    </source>
</evidence>
<dbReference type="CDD" id="cd02869">
    <property type="entry name" value="PseudoU_synth_RluA_like"/>
    <property type="match status" value="1"/>
</dbReference>
<keyword evidence="3" id="KW-0819">tRNA processing</keyword>
<evidence type="ECO:0000256" key="15">
    <source>
        <dbReference type="ARBA" id="ARBA00043143"/>
    </source>
</evidence>
<comment type="similarity">
    <text evidence="1">Belongs to the pseudouridine synthase RluA family.</text>
</comment>
<evidence type="ECO:0000313" key="17">
    <source>
        <dbReference type="EMBL" id="QMV73931.1"/>
    </source>
</evidence>
<evidence type="ECO:0000256" key="8">
    <source>
        <dbReference type="ARBA" id="ARBA00038944"/>
    </source>
</evidence>
<evidence type="ECO:0000256" key="5">
    <source>
        <dbReference type="ARBA" id="ARBA00036184"/>
    </source>
</evidence>
<dbReference type="PANTHER" id="PTHR21600">
    <property type="entry name" value="MITOCHONDRIAL RNA PSEUDOURIDINE SYNTHASE"/>
    <property type="match status" value="1"/>
</dbReference>
<organism evidence="17 18">
    <name type="scientific">Comamonas piscis</name>
    <dbReference type="NCBI Taxonomy" id="1562974"/>
    <lineage>
        <taxon>Bacteria</taxon>
        <taxon>Pseudomonadati</taxon>
        <taxon>Pseudomonadota</taxon>
        <taxon>Betaproteobacteria</taxon>
        <taxon>Burkholderiales</taxon>
        <taxon>Comamonadaceae</taxon>
        <taxon>Comamonas</taxon>
    </lineage>
</organism>
<dbReference type="InterPro" id="IPR050188">
    <property type="entry name" value="RluA_PseudoU_synthase"/>
</dbReference>
<keyword evidence="18" id="KW-1185">Reference proteome</keyword>
<keyword evidence="4" id="KW-0413">Isomerase</keyword>
<dbReference type="RefSeq" id="WP_182323099.1">
    <property type="nucleotide sequence ID" value="NZ_CP058554.1"/>
</dbReference>
<evidence type="ECO:0000256" key="6">
    <source>
        <dbReference type="ARBA" id="ARBA00036916"/>
    </source>
</evidence>
<feature type="domain" description="Pseudouridine synthase RsuA/RluA-like" evidence="16">
    <location>
        <begin position="10"/>
        <end position="184"/>
    </location>
</feature>
<dbReference type="PROSITE" id="PS01129">
    <property type="entry name" value="PSI_RLU"/>
    <property type="match status" value="1"/>
</dbReference>
<dbReference type="Pfam" id="PF00849">
    <property type="entry name" value="PseudoU_synth_2"/>
    <property type="match status" value="1"/>
</dbReference>
<accession>A0A7G5EIV6</accession>
<gene>
    <name evidence="17" type="ORF">HS961_14405</name>
</gene>
<evidence type="ECO:0000256" key="9">
    <source>
        <dbReference type="ARBA" id="ARBA00038945"/>
    </source>
</evidence>
<evidence type="ECO:0000256" key="13">
    <source>
        <dbReference type="ARBA" id="ARBA00042844"/>
    </source>
</evidence>
<dbReference type="EC" id="5.4.99.28" evidence="8"/>
<dbReference type="InterPro" id="IPR020103">
    <property type="entry name" value="PsdUridine_synth_cat_dom_sf"/>
</dbReference>
<dbReference type="Gene3D" id="3.30.2350.10">
    <property type="entry name" value="Pseudouridine synthase"/>
    <property type="match status" value="1"/>
</dbReference>
<dbReference type="KEGG" id="cpis:HS961_14405"/>
<sequence length="233" mass="25488">MLIPEYIDAHLLVLNKPSGLLCVPGRGEDKQDCLSARALQQWPDALVVHRLDQPTSGLVVMARSLAVQRALGDAFAARAVRKRYTAVVSGSPHAQPLPLGNALYPAMPQDGESWSLIDLPLVADWERRPLQRVDKEHGKPSQTWWRAMAADEAAALPTIPPDSTRLWLEPLTGRTHQLRLHMQAIGHAMLGDGLYASAAVQAMAPRLLLQAQQLGFAHPVSGAWLDCRLAADF</sequence>
<evidence type="ECO:0000256" key="12">
    <source>
        <dbReference type="ARBA" id="ARBA00042372"/>
    </source>
</evidence>
<evidence type="ECO:0000256" key="4">
    <source>
        <dbReference type="ARBA" id="ARBA00023235"/>
    </source>
</evidence>
<dbReference type="InterPro" id="IPR006224">
    <property type="entry name" value="PsdUridine_synth_RluA-like_CS"/>
</dbReference>
<proteinExistence type="inferred from homology"/>
<evidence type="ECO:0000256" key="7">
    <source>
        <dbReference type="ARBA" id="ARBA00037305"/>
    </source>
</evidence>
<evidence type="ECO:0000256" key="3">
    <source>
        <dbReference type="ARBA" id="ARBA00022694"/>
    </source>
</evidence>
<dbReference type="SUPFAM" id="SSF55120">
    <property type="entry name" value="Pseudouridine synthase"/>
    <property type="match status" value="1"/>
</dbReference>
<keyword evidence="2" id="KW-0698">rRNA processing</keyword>
<evidence type="ECO:0000256" key="2">
    <source>
        <dbReference type="ARBA" id="ARBA00022552"/>
    </source>
</evidence>
<evidence type="ECO:0000256" key="10">
    <source>
        <dbReference type="ARBA" id="ARBA00039988"/>
    </source>
</evidence>
<dbReference type="GO" id="GO:0003723">
    <property type="term" value="F:RNA binding"/>
    <property type="evidence" value="ECO:0007669"/>
    <property type="project" value="InterPro"/>
</dbReference>
<evidence type="ECO:0000313" key="18">
    <source>
        <dbReference type="Proteomes" id="UP000515240"/>
    </source>
</evidence>
<dbReference type="EMBL" id="CP058554">
    <property type="protein sequence ID" value="QMV73931.1"/>
    <property type="molecule type" value="Genomic_DNA"/>
</dbReference>
<comment type="catalytic activity">
    <reaction evidence="5">
        <text>uridine(32) in tRNA = pseudouridine(32) in tRNA</text>
        <dbReference type="Rhea" id="RHEA:42544"/>
        <dbReference type="Rhea" id="RHEA-COMP:10107"/>
        <dbReference type="Rhea" id="RHEA-COMP:10108"/>
        <dbReference type="ChEBI" id="CHEBI:65314"/>
        <dbReference type="ChEBI" id="CHEBI:65315"/>
        <dbReference type="EC" id="5.4.99.28"/>
    </reaction>
</comment>